<dbReference type="EMBL" id="CM042018">
    <property type="protein sequence ID" value="KAI3826872.1"/>
    <property type="molecule type" value="Genomic_DNA"/>
</dbReference>
<keyword evidence="2" id="KW-1185">Reference proteome</keyword>
<protein>
    <submittedName>
        <fullName evidence="1">Uncharacterized protein</fullName>
    </submittedName>
</protein>
<name>A0ACB9K3Q5_9ASTR</name>
<evidence type="ECO:0000313" key="2">
    <source>
        <dbReference type="Proteomes" id="UP001056120"/>
    </source>
</evidence>
<accession>A0ACB9K3Q5</accession>
<proteinExistence type="predicted"/>
<comment type="caution">
    <text evidence="1">The sequence shown here is derived from an EMBL/GenBank/DDBJ whole genome shotgun (WGS) entry which is preliminary data.</text>
</comment>
<organism evidence="1 2">
    <name type="scientific">Smallanthus sonchifolius</name>
    <dbReference type="NCBI Taxonomy" id="185202"/>
    <lineage>
        <taxon>Eukaryota</taxon>
        <taxon>Viridiplantae</taxon>
        <taxon>Streptophyta</taxon>
        <taxon>Embryophyta</taxon>
        <taxon>Tracheophyta</taxon>
        <taxon>Spermatophyta</taxon>
        <taxon>Magnoliopsida</taxon>
        <taxon>eudicotyledons</taxon>
        <taxon>Gunneridae</taxon>
        <taxon>Pentapetalae</taxon>
        <taxon>asterids</taxon>
        <taxon>campanulids</taxon>
        <taxon>Asterales</taxon>
        <taxon>Asteraceae</taxon>
        <taxon>Asteroideae</taxon>
        <taxon>Heliantheae alliance</taxon>
        <taxon>Millerieae</taxon>
        <taxon>Smallanthus</taxon>
    </lineage>
</organism>
<dbReference type="Proteomes" id="UP001056120">
    <property type="component" value="Linkage Group LG01"/>
</dbReference>
<gene>
    <name evidence="1" type="ORF">L1987_00931</name>
</gene>
<reference evidence="2" key="1">
    <citation type="journal article" date="2022" name="Mol. Ecol. Resour.">
        <title>The genomes of chicory, endive, great burdock and yacon provide insights into Asteraceae palaeo-polyploidization history and plant inulin production.</title>
        <authorList>
            <person name="Fan W."/>
            <person name="Wang S."/>
            <person name="Wang H."/>
            <person name="Wang A."/>
            <person name="Jiang F."/>
            <person name="Liu H."/>
            <person name="Zhao H."/>
            <person name="Xu D."/>
            <person name="Zhang Y."/>
        </authorList>
    </citation>
    <scope>NUCLEOTIDE SEQUENCE [LARGE SCALE GENOMIC DNA]</scope>
    <source>
        <strain evidence="2">cv. Yunnan</strain>
    </source>
</reference>
<reference evidence="1 2" key="2">
    <citation type="journal article" date="2022" name="Mol. Ecol. Resour.">
        <title>The genomes of chicory, endive, great burdock and yacon provide insights into Asteraceae paleo-polyploidization history and plant inulin production.</title>
        <authorList>
            <person name="Fan W."/>
            <person name="Wang S."/>
            <person name="Wang H."/>
            <person name="Wang A."/>
            <person name="Jiang F."/>
            <person name="Liu H."/>
            <person name="Zhao H."/>
            <person name="Xu D."/>
            <person name="Zhang Y."/>
        </authorList>
    </citation>
    <scope>NUCLEOTIDE SEQUENCE [LARGE SCALE GENOMIC DNA]</scope>
    <source>
        <strain evidence="2">cv. Yunnan</strain>
        <tissue evidence="1">Leaves</tissue>
    </source>
</reference>
<sequence>MYTSGSTGKPKGVCGTEQGIYPLCGEETLLFKTSIGFIDHLQEILGALLTSCTLVIPSFSELKENLLSITEYLQDYSINRLVAVPSLMRILLPTLQSDCTYFDCKRLSSVIETESLSTVPIGIPIPNCDVMLVGENAPNYGEIYVSGLCIATGYFNHDIMPLNTVKKLPESSFCCSVNEKESQLYFKTGKINWILNAMGVANGSIGPFSAFCDALVVENINNNDDFFTMGGDSISAAHTCHKLGINMKLLYTFPTPLKLVTALLDPKIRVSTRLDMGASVGGPQLPKGTDLKTNKPHGRLSSKLGDPDAESENHPHKVVVGCYKGKIYFLNSLDGSIGWTFQTGGEVKSQPVVDRQRHLVWCGSYDHSLYALDYQSYCCDTGNLVWKHDLQDPITSLAYIDENLQDHSDRLMYVCSSSGSIIVLRIKLLDNSVEEFGRLDIGGEVLDDDDQGYNGNVHMPNGNS</sequence>
<evidence type="ECO:0000313" key="1">
    <source>
        <dbReference type="EMBL" id="KAI3826872.1"/>
    </source>
</evidence>